<reference evidence="3" key="1">
    <citation type="submission" date="2021-03" db="EMBL/GenBank/DDBJ databases">
        <title>Draft genome sequence of rust myrtle Austropuccinia psidii MF-1, a brazilian biotype.</title>
        <authorList>
            <person name="Quecine M.C."/>
            <person name="Pachon D.M.R."/>
            <person name="Bonatelli M.L."/>
            <person name="Correr F.H."/>
            <person name="Franceschini L.M."/>
            <person name="Leite T.F."/>
            <person name="Margarido G.R.A."/>
            <person name="Almeida C.A."/>
            <person name="Ferrarezi J.A."/>
            <person name="Labate C.A."/>
        </authorList>
    </citation>
    <scope>NUCLEOTIDE SEQUENCE</scope>
    <source>
        <strain evidence="3">MF-1</strain>
    </source>
</reference>
<name>A0A9Q3PV25_9BASI</name>
<protein>
    <recommendedName>
        <fullName evidence="2">Tf2-1-like SH3-like domain-containing protein</fullName>
    </recommendedName>
</protein>
<gene>
    <name evidence="3" type="ORF">O181_114968</name>
</gene>
<dbReference type="AlphaFoldDB" id="A0A9Q3PV25"/>
<keyword evidence="4" id="KW-1185">Reference proteome</keyword>
<comment type="caution">
    <text evidence="3">The sequence shown here is derived from an EMBL/GenBank/DDBJ whole genome shotgun (WGS) entry which is preliminary data.</text>
</comment>
<feature type="region of interest" description="Disordered" evidence="1">
    <location>
        <begin position="80"/>
        <end position="108"/>
    </location>
</feature>
<sequence length="108" mass="12207">MGPDLKEGDQMLVSTLNFNNLKGQKKMKDSFVGPFTIIIIIGENAVEVRLTEKFFTKNPVFPVSLVKGYFQTGEYKFPCRKKDNHSTRHSGSGRLPCPCEDNHQGQED</sequence>
<dbReference type="Pfam" id="PF24626">
    <property type="entry name" value="SH3_Tf2-1"/>
    <property type="match status" value="1"/>
</dbReference>
<accession>A0A9Q3PV25</accession>
<feature type="domain" description="Tf2-1-like SH3-like" evidence="2">
    <location>
        <begin position="8"/>
        <end position="69"/>
    </location>
</feature>
<dbReference type="InterPro" id="IPR056924">
    <property type="entry name" value="SH3_Tf2-1"/>
</dbReference>
<organism evidence="3 4">
    <name type="scientific">Austropuccinia psidii MF-1</name>
    <dbReference type="NCBI Taxonomy" id="1389203"/>
    <lineage>
        <taxon>Eukaryota</taxon>
        <taxon>Fungi</taxon>
        <taxon>Dikarya</taxon>
        <taxon>Basidiomycota</taxon>
        <taxon>Pucciniomycotina</taxon>
        <taxon>Pucciniomycetes</taxon>
        <taxon>Pucciniales</taxon>
        <taxon>Sphaerophragmiaceae</taxon>
        <taxon>Austropuccinia</taxon>
    </lineage>
</organism>
<evidence type="ECO:0000256" key="1">
    <source>
        <dbReference type="SAM" id="MobiDB-lite"/>
    </source>
</evidence>
<proteinExistence type="predicted"/>
<dbReference type="Proteomes" id="UP000765509">
    <property type="component" value="Unassembled WGS sequence"/>
</dbReference>
<evidence type="ECO:0000259" key="2">
    <source>
        <dbReference type="Pfam" id="PF24626"/>
    </source>
</evidence>
<dbReference type="EMBL" id="AVOT02095918">
    <property type="protein sequence ID" value="MBW0575253.1"/>
    <property type="molecule type" value="Genomic_DNA"/>
</dbReference>
<evidence type="ECO:0000313" key="4">
    <source>
        <dbReference type="Proteomes" id="UP000765509"/>
    </source>
</evidence>
<evidence type="ECO:0000313" key="3">
    <source>
        <dbReference type="EMBL" id="MBW0575253.1"/>
    </source>
</evidence>